<dbReference type="Proteomes" id="UP000269945">
    <property type="component" value="Unassembled WGS sequence"/>
</dbReference>
<sequence>IIIIQLFFVEIFQTPFGKRHHRSYGNLALDPFSGCNPSTKIPSYSIHFDSLMKKLLKIGNIHDSIFCRVSAVKSKLQNLLLSPTLGFLQAFFMGTMTSSEEDWGTSVFF</sequence>
<dbReference type="EMBL" id="CYRY02004260">
    <property type="protein sequence ID" value="VCW68779.1"/>
    <property type="molecule type" value="Genomic_DNA"/>
</dbReference>
<evidence type="ECO:0000313" key="2">
    <source>
        <dbReference type="Proteomes" id="UP000269945"/>
    </source>
</evidence>
<proteinExistence type="predicted"/>
<organism evidence="1 2">
    <name type="scientific">Gulo gulo</name>
    <name type="common">Wolverine</name>
    <name type="synonym">Gluton</name>
    <dbReference type="NCBI Taxonomy" id="48420"/>
    <lineage>
        <taxon>Eukaryota</taxon>
        <taxon>Metazoa</taxon>
        <taxon>Chordata</taxon>
        <taxon>Craniata</taxon>
        <taxon>Vertebrata</taxon>
        <taxon>Euteleostomi</taxon>
        <taxon>Mammalia</taxon>
        <taxon>Eutheria</taxon>
        <taxon>Laurasiatheria</taxon>
        <taxon>Carnivora</taxon>
        <taxon>Caniformia</taxon>
        <taxon>Musteloidea</taxon>
        <taxon>Mustelidae</taxon>
        <taxon>Guloninae</taxon>
        <taxon>Gulo</taxon>
    </lineage>
</organism>
<keyword evidence="2" id="KW-1185">Reference proteome</keyword>
<feature type="non-terminal residue" evidence="1">
    <location>
        <position position="1"/>
    </location>
</feature>
<dbReference type="AlphaFoldDB" id="A0A9X9LI57"/>
<reference evidence="1 2" key="1">
    <citation type="submission" date="2018-10" db="EMBL/GenBank/DDBJ databases">
        <authorList>
            <person name="Ekblom R."/>
            <person name="Jareborg N."/>
        </authorList>
    </citation>
    <scope>NUCLEOTIDE SEQUENCE [LARGE SCALE GENOMIC DNA]</scope>
    <source>
        <tissue evidence="1">Muscle</tissue>
    </source>
</reference>
<gene>
    <name evidence="1" type="ORF">BN2614_LOCUS1</name>
</gene>
<accession>A0A9X9LI57</accession>
<protein>
    <submittedName>
        <fullName evidence="1">Uncharacterized protein</fullName>
    </submittedName>
</protein>
<name>A0A9X9LI57_GULGU</name>
<evidence type="ECO:0000313" key="1">
    <source>
        <dbReference type="EMBL" id="VCW68779.1"/>
    </source>
</evidence>
<comment type="caution">
    <text evidence="1">The sequence shown here is derived from an EMBL/GenBank/DDBJ whole genome shotgun (WGS) entry which is preliminary data.</text>
</comment>